<proteinExistence type="predicted"/>
<name>X5HN09_DEIDV</name>
<dbReference type="KEGG" id="ddr:Deide_06812"/>
<feature type="compositionally biased region" description="Low complexity" evidence="1">
    <location>
        <begin position="11"/>
        <end position="21"/>
    </location>
</feature>
<protein>
    <submittedName>
        <fullName evidence="2">Uncharacterized protein</fullName>
    </submittedName>
</protein>
<dbReference type="AlphaFoldDB" id="X5HN09"/>
<feature type="compositionally biased region" description="Gly residues" evidence="1">
    <location>
        <begin position="1"/>
        <end position="10"/>
    </location>
</feature>
<evidence type="ECO:0000313" key="2">
    <source>
        <dbReference type="EMBL" id="AHX26492.1"/>
    </source>
</evidence>
<dbReference type="STRING" id="546414.Deide_06812"/>
<evidence type="ECO:0000313" key="3">
    <source>
        <dbReference type="Proteomes" id="UP000002208"/>
    </source>
</evidence>
<dbReference type="HOGENOM" id="CLU_2971909_0_0_0"/>
<feature type="region of interest" description="Disordered" evidence="1">
    <location>
        <begin position="1"/>
        <end position="25"/>
    </location>
</feature>
<dbReference type="PaxDb" id="546414-Deide_06812"/>
<reference evidence="2 3" key="1">
    <citation type="journal article" date="2009" name="PLoS Genet.">
        <title>Alliance of proteomics and genomics to unravel the specificities of Sahara bacterium Deinococcus deserti.</title>
        <authorList>
            <person name="de Groot A."/>
            <person name="Dulermo R."/>
            <person name="Ortet P."/>
            <person name="Blanchard L."/>
            <person name="Guerin P."/>
            <person name="Fernandez B."/>
            <person name="Vacherie B."/>
            <person name="Dossat C."/>
            <person name="Jolivet E."/>
            <person name="Siguier P."/>
            <person name="Chandler M."/>
            <person name="Barakat M."/>
            <person name="Dedieu A."/>
            <person name="Barbe V."/>
            <person name="Heulin T."/>
            <person name="Sommer S."/>
            <person name="Achouak W."/>
            <person name="Armengaud J."/>
        </authorList>
    </citation>
    <scope>NUCLEOTIDE SEQUENCE [LARGE SCALE GENOMIC DNA]</scope>
    <source>
        <strain evidence="3">DSM 17065 / CIP 109153 / LMG 22923 / VCD115</strain>
    </source>
</reference>
<sequence length="58" mass="5987">MKASGQGSGSGASPTASAVGARSAAPSGIDLELLSRKVYALIMEDLRLDLARREGKLR</sequence>
<organism evidence="2 3">
    <name type="scientific">Deinococcus deserti (strain DSM 17065 / CIP 109153 / LMG 22923 / VCD115)</name>
    <dbReference type="NCBI Taxonomy" id="546414"/>
    <lineage>
        <taxon>Bacteria</taxon>
        <taxon>Thermotogati</taxon>
        <taxon>Deinococcota</taxon>
        <taxon>Deinococci</taxon>
        <taxon>Deinococcales</taxon>
        <taxon>Deinococcaceae</taxon>
        <taxon>Deinococcus</taxon>
    </lineage>
</organism>
<accession>X5HN09</accession>
<gene>
    <name evidence="2" type="ordered locus">Deide_06812</name>
</gene>
<dbReference type="Proteomes" id="UP000002208">
    <property type="component" value="Chromosome"/>
</dbReference>
<keyword evidence="3" id="KW-1185">Reference proteome</keyword>
<dbReference type="EMBL" id="CP001114">
    <property type="protein sequence ID" value="AHX26492.1"/>
    <property type="molecule type" value="Genomic_DNA"/>
</dbReference>
<evidence type="ECO:0000256" key="1">
    <source>
        <dbReference type="SAM" id="MobiDB-lite"/>
    </source>
</evidence>